<evidence type="ECO:0000259" key="1">
    <source>
        <dbReference type="PROSITE" id="PS51186"/>
    </source>
</evidence>
<dbReference type="eggNOG" id="COG5628">
    <property type="taxonomic scope" value="Bacteria"/>
</dbReference>
<comment type="caution">
    <text evidence="2">The sequence shown here is derived from an EMBL/GenBank/DDBJ whole genome shotgun (WGS) entry which is preliminary data.</text>
</comment>
<dbReference type="InterPro" id="IPR016181">
    <property type="entry name" value="Acyl_CoA_acyltransferase"/>
</dbReference>
<dbReference type="RefSeq" id="WP_051584067.1">
    <property type="nucleotide sequence ID" value="NZ_JEMU01000004.1"/>
</dbReference>
<dbReference type="Gene3D" id="3.40.630.30">
    <property type="match status" value="1"/>
</dbReference>
<protein>
    <recommendedName>
        <fullName evidence="1">N-acetyltransferase domain-containing protein</fullName>
    </recommendedName>
</protein>
<proteinExistence type="predicted"/>
<evidence type="ECO:0000313" key="3">
    <source>
        <dbReference type="Proteomes" id="UP000027337"/>
    </source>
</evidence>
<accession>A0A061SSU1</accession>
<dbReference type="CDD" id="cd04301">
    <property type="entry name" value="NAT_SF"/>
    <property type="match status" value="1"/>
</dbReference>
<dbReference type="Pfam" id="PF00583">
    <property type="entry name" value="Acetyltransf_1"/>
    <property type="match status" value="1"/>
</dbReference>
<organism evidence="2 3">
    <name type="scientific">Sulfitobacter mediterraneus</name>
    <dbReference type="NCBI Taxonomy" id="83219"/>
    <lineage>
        <taxon>Bacteria</taxon>
        <taxon>Pseudomonadati</taxon>
        <taxon>Pseudomonadota</taxon>
        <taxon>Alphaproteobacteria</taxon>
        <taxon>Rhodobacterales</taxon>
        <taxon>Roseobacteraceae</taxon>
        <taxon>Sulfitobacter</taxon>
    </lineage>
</organism>
<name>A0A061SSU1_9RHOB</name>
<dbReference type="Proteomes" id="UP000027337">
    <property type="component" value="Unassembled WGS sequence"/>
</dbReference>
<dbReference type="STRING" id="83219.PM02_06575"/>
<evidence type="ECO:0000313" key="2">
    <source>
        <dbReference type="EMBL" id="KAJ03972.1"/>
    </source>
</evidence>
<dbReference type="EMBL" id="JEMU01000004">
    <property type="protein sequence ID" value="KAJ03972.1"/>
    <property type="molecule type" value="Genomic_DNA"/>
</dbReference>
<feature type="domain" description="N-acetyltransferase" evidence="1">
    <location>
        <begin position="5"/>
        <end position="155"/>
    </location>
</feature>
<dbReference type="SUPFAM" id="SSF55729">
    <property type="entry name" value="Acyl-CoA N-acyltransferases (Nat)"/>
    <property type="match status" value="1"/>
</dbReference>
<sequence>MTHRTSIAPVSEQNRGVIDAMSEAYFRELLPEGPVYYPNALDRYWIEPGRHPYVIELNGAPVGFALVWNHEGGCHELTEFTIQPAFRNRGIGTEAATLIFQALGGDWVLGVAKNAPNGMAFWRQCLESCDAIFEIAEGPPRTDNQCGSYAFRVGR</sequence>
<dbReference type="GO" id="GO:0016747">
    <property type="term" value="F:acyltransferase activity, transferring groups other than amino-acyl groups"/>
    <property type="evidence" value="ECO:0007669"/>
    <property type="project" value="InterPro"/>
</dbReference>
<gene>
    <name evidence="2" type="ORF">PM02_06575</name>
</gene>
<dbReference type="AlphaFoldDB" id="A0A061SSU1"/>
<dbReference type="InterPro" id="IPR000182">
    <property type="entry name" value="GNAT_dom"/>
</dbReference>
<dbReference type="PROSITE" id="PS51186">
    <property type="entry name" value="GNAT"/>
    <property type="match status" value="1"/>
</dbReference>
<keyword evidence="3" id="KW-1185">Reference proteome</keyword>
<reference evidence="2 3" key="1">
    <citation type="journal article" date="2014" name="Genome Announc.">
        <title>Draft Genome Sequences of Two Isolates of the Roseobacter Group, Sulfitobacter sp. Strains 3SOLIMAR09 and 1FIGIMAR09, from Harbors of Mallorca Island (Mediterranean Sea).</title>
        <authorList>
            <person name="Mas-Llado M."/>
            <person name="Pina-Villalonga J.M."/>
            <person name="Brunet-Galmes I."/>
            <person name="Nogales B."/>
            <person name="Bosch R."/>
        </authorList>
    </citation>
    <scope>NUCLEOTIDE SEQUENCE [LARGE SCALE GENOMIC DNA]</scope>
    <source>
        <strain evidence="2 3">1FIGIMAR09</strain>
    </source>
</reference>